<evidence type="ECO:0000313" key="2">
    <source>
        <dbReference type="EMBL" id="TWW66839.1"/>
    </source>
</evidence>
<evidence type="ECO:0000256" key="1">
    <source>
        <dbReference type="SAM" id="MobiDB-lite"/>
    </source>
</evidence>
<reference evidence="2 3" key="1">
    <citation type="submission" date="2019-04" db="EMBL/GenBank/DDBJ databases">
        <title>Chromosome genome assembly for Takifugu flavidus.</title>
        <authorList>
            <person name="Xiao S."/>
        </authorList>
    </citation>
    <scope>NUCLEOTIDE SEQUENCE [LARGE SCALE GENOMIC DNA]</scope>
    <source>
        <strain evidence="2">HTHZ2018</strain>
        <tissue evidence="2">Muscle</tissue>
    </source>
</reference>
<name>A0A5C6NJP9_9TELE</name>
<dbReference type="Proteomes" id="UP000324091">
    <property type="component" value="Chromosome 20"/>
</dbReference>
<comment type="caution">
    <text evidence="2">The sequence shown here is derived from an EMBL/GenBank/DDBJ whole genome shotgun (WGS) entry which is preliminary data.</text>
</comment>
<proteinExistence type="predicted"/>
<keyword evidence="3" id="KW-1185">Reference proteome</keyword>
<gene>
    <name evidence="2" type="ORF">D4764_20G0008710</name>
</gene>
<organism evidence="2 3">
    <name type="scientific">Takifugu flavidus</name>
    <name type="common">sansaifugu</name>
    <dbReference type="NCBI Taxonomy" id="433684"/>
    <lineage>
        <taxon>Eukaryota</taxon>
        <taxon>Metazoa</taxon>
        <taxon>Chordata</taxon>
        <taxon>Craniata</taxon>
        <taxon>Vertebrata</taxon>
        <taxon>Euteleostomi</taxon>
        <taxon>Actinopterygii</taxon>
        <taxon>Neopterygii</taxon>
        <taxon>Teleostei</taxon>
        <taxon>Neoteleostei</taxon>
        <taxon>Acanthomorphata</taxon>
        <taxon>Eupercaria</taxon>
        <taxon>Tetraodontiformes</taxon>
        <taxon>Tetradontoidea</taxon>
        <taxon>Tetraodontidae</taxon>
        <taxon>Takifugu</taxon>
    </lineage>
</organism>
<feature type="region of interest" description="Disordered" evidence="1">
    <location>
        <begin position="1"/>
        <end position="42"/>
    </location>
</feature>
<dbReference type="AlphaFoldDB" id="A0A5C6NJP9"/>
<sequence>MESFPESFPVKNKHDLRDPPAPLETMPSLPSKTLKADTHSSLPPRAKMDGNLCWHWFRCSQYAVTGSWAVL</sequence>
<evidence type="ECO:0000313" key="3">
    <source>
        <dbReference type="Proteomes" id="UP000324091"/>
    </source>
</evidence>
<dbReference type="EMBL" id="RHFK02000013">
    <property type="protein sequence ID" value="TWW66839.1"/>
    <property type="molecule type" value="Genomic_DNA"/>
</dbReference>
<accession>A0A5C6NJP9</accession>
<protein>
    <submittedName>
        <fullName evidence="2">Uncharacterized protein</fullName>
    </submittedName>
</protein>